<dbReference type="InterPro" id="IPR008775">
    <property type="entry name" value="Phytyl_CoA_dOase-like"/>
</dbReference>
<dbReference type="Proteomes" id="UP000198983">
    <property type="component" value="Chromosome I"/>
</dbReference>
<dbReference type="RefSeq" id="WP_092654523.1">
    <property type="nucleotide sequence ID" value="NZ_LT629732.1"/>
</dbReference>
<accession>A0A1H1TNU4</accession>
<dbReference type="Pfam" id="PF05721">
    <property type="entry name" value="PhyH"/>
    <property type="match status" value="1"/>
</dbReference>
<dbReference type="GO" id="GO:0016706">
    <property type="term" value="F:2-oxoglutarate-dependent dioxygenase activity"/>
    <property type="evidence" value="ECO:0007669"/>
    <property type="project" value="UniProtKB-ARBA"/>
</dbReference>
<gene>
    <name evidence="1" type="ORF">SAMN04489717_3278</name>
</gene>
<name>A0A1H1TNU4_9ACTN</name>
<dbReference type="AlphaFoldDB" id="A0A1H1TNU4"/>
<dbReference type="EMBL" id="LT629732">
    <property type="protein sequence ID" value="SDS61920.1"/>
    <property type="molecule type" value="Genomic_DNA"/>
</dbReference>
<keyword evidence="1" id="KW-0560">Oxidoreductase</keyword>
<reference evidence="1 2" key="1">
    <citation type="submission" date="2016-10" db="EMBL/GenBank/DDBJ databases">
        <authorList>
            <person name="de Groot N.N."/>
        </authorList>
    </citation>
    <scope>NUCLEOTIDE SEQUENCE [LARGE SCALE GENOMIC DNA]</scope>
    <source>
        <strain evidence="1 2">DSM 22024</strain>
    </source>
</reference>
<evidence type="ECO:0000313" key="1">
    <source>
        <dbReference type="EMBL" id="SDS61920.1"/>
    </source>
</evidence>
<keyword evidence="2" id="KW-1185">Reference proteome</keyword>
<organism evidence="1 2">
    <name type="scientific">Actinopolymorpha singaporensis</name>
    <dbReference type="NCBI Taxonomy" id="117157"/>
    <lineage>
        <taxon>Bacteria</taxon>
        <taxon>Bacillati</taxon>
        <taxon>Actinomycetota</taxon>
        <taxon>Actinomycetes</taxon>
        <taxon>Propionibacteriales</taxon>
        <taxon>Actinopolymorphaceae</taxon>
        <taxon>Actinopolymorpha</taxon>
    </lineage>
</organism>
<sequence>MLTTEQMARFELDGLLPLPRTVPTAEALAMRDRLWDFLSLMHGRRYDDPTTWKPLEARTGFKTLMRTGAFDGLSEYLSEPFTDLLGTAWVRPAHWGHPLVTFPNPHQDWAIPARNWHVDSTQWSTGATPGLVAFTFLDEVRPRGGGTLVMAGSHRLTWQLCQQAGGFMKTSGMKAVLAGRHGWFADLWQRPVTGEDQLRRYFEGADIDGAHVRVVELCGRPGDVVLMNQRVLHVAAPNVLDTPRMMLSDFISRDSGGDLLDSGQV</sequence>
<evidence type="ECO:0000313" key="2">
    <source>
        <dbReference type="Proteomes" id="UP000198983"/>
    </source>
</evidence>
<protein>
    <submittedName>
        <fullName evidence="1">Phytanoyl-CoA dioxygenase (PhyH)</fullName>
    </submittedName>
</protein>
<dbReference type="STRING" id="117157.SAMN04489717_3278"/>
<keyword evidence="1" id="KW-0223">Dioxygenase</keyword>
<proteinExistence type="predicted"/>
<dbReference type="Gene3D" id="2.60.120.620">
    <property type="entry name" value="q2cbj1_9rhob like domain"/>
    <property type="match status" value="1"/>
</dbReference>
<dbReference type="OrthoDB" id="9798771at2"/>
<dbReference type="SUPFAM" id="SSF51197">
    <property type="entry name" value="Clavaminate synthase-like"/>
    <property type="match status" value="1"/>
</dbReference>